<dbReference type="STRING" id="1720063.SAMN05216217_11232"/>
<proteinExistence type="predicted"/>
<evidence type="ECO:0000256" key="1">
    <source>
        <dbReference type="ARBA" id="ARBA00004651"/>
    </source>
</evidence>
<keyword evidence="3 6" id="KW-0812">Transmembrane</keyword>
<dbReference type="AlphaFoldDB" id="A0A1I4SZE6"/>
<evidence type="ECO:0000256" key="6">
    <source>
        <dbReference type="SAM" id="Phobius"/>
    </source>
</evidence>
<keyword evidence="4 6" id="KW-1133">Transmembrane helix</keyword>
<name>A0A1I4SZE6_9GAMM</name>
<evidence type="ECO:0000313" key="9">
    <source>
        <dbReference type="Proteomes" id="UP000243629"/>
    </source>
</evidence>
<evidence type="ECO:0000256" key="3">
    <source>
        <dbReference type="ARBA" id="ARBA00022692"/>
    </source>
</evidence>
<keyword evidence="5 6" id="KW-0472">Membrane</keyword>
<dbReference type="Proteomes" id="UP000243629">
    <property type="component" value="Unassembled WGS sequence"/>
</dbReference>
<dbReference type="GO" id="GO:0005886">
    <property type="term" value="C:plasma membrane"/>
    <property type="evidence" value="ECO:0007669"/>
    <property type="project" value="UniProtKB-SubCell"/>
</dbReference>
<dbReference type="RefSeq" id="WP_093476916.1">
    <property type="nucleotide sequence ID" value="NZ_FOUI01000012.1"/>
</dbReference>
<keyword evidence="2" id="KW-1003">Cell membrane</keyword>
<dbReference type="EMBL" id="FOUI01000012">
    <property type="protein sequence ID" value="SFM69846.1"/>
    <property type="molecule type" value="Genomic_DNA"/>
</dbReference>
<sequence length="63" mass="6807">MDVNFSGGLLGLLHLLACIWAVVNIVQSNAGNGAKVLWIAFVLLLPVFGLIVWFFVGPRGGRR</sequence>
<dbReference type="OrthoDB" id="8455471at2"/>
<comment type="subcellular location">
    <subcellularLocation>
        <location evidence="1">Cell membrane</location>
        <topology evidence="1">Multi-pass membrane protein</topology>
    </subcellularLocation>
</comment>
<keyword evidence="9" id="KW-1185">Reference proteome</keyword>
<feature type="transmembrane region" description="Helical" evidence="6">
    <location>
        <begin position="37"/>
        <end position="56"/>
    </location>
</feature>
<reference evidence="9" key="1">
    <citation type="submission" date="2016-10" db="EMBL/GenBank/DDBJ databases">
        <authorList>
            <person name="Varghese N."/>
            <person name="Submissions S."/>
        </authorList>
    </citation>
    <scope>NUCLEOTIDE SEQUENCE [LARGE SCALE GENOMIC DNA]</scope>
    <source>
        <strain evidence="9">DSM 24213</strain>
    </source>
</reference>
<dbReference type="InterPro" id="IPR027379">
    <property type="entry name" value="CLS_N"/>
</dbReference>
<protein>
    <submittedName>
        <fullName evidence="8">Phospholipase_D-nuclease N-terminal</fullName>
    </submittedName>
</protein>
<accession>A0A1I4SZE6</accession>
<organism evidence="8 9">
    <name type="scientific">Halopseudomonas yangmingensis</name>
    <dbReference type="NCBI Taxonomy" id="1720063"/>
    <lineage>
        <taxon>Bacteria</taxon>
        <taxon>Pseudomonadati</taxon>
        <taxon>Pseudomonadota</taxon>
        <taxon>Gammaproteobacteria</taxon>
        <taxon>Pseudomonadales</taxon>
        <taxon>Pseudomonadaceae</taxon>
        <taxon>Halopseudomonas</taxon>
    </lineage>
</organism>
<evidence type="ECO:0000256" key="4">
    <source>
        <dbReference type="ARBA" id="ARBA00022989"/>
    </source>
</evidence>
<evidence type="ECO:0000256" key="2">
    <source>
        <dbReference type="ARBA" id="ARBA00022475"/>
    </source>
</evidence>
<evidence type="ECO:0000256" key="5">
    <source>
        <dbReference type="ARBA" id="ARBA00023136"/>
    </source>
</evidence>
<evidence type="ECO:0000313" key="8">
    <source>
        <dbReference type="EMBL" id="SFM69846.1"/>
    </source>
</evidence>
<gene>
    <name evidence="8" type="ORF">SAMN05216217_11232</name>
</gene>
<dbReference type="Pfam" id="PF13396">
    <property type="entry name" value="PLDc_N"/>
    <property type="match status" value="1"/>
</dbReference>
<feature type="domain" description="Cardiolipin synthase N-terminal" evidence="7">
    <location>
        <begin position="18"/>
        <end position="58"/>
    </location>
</feature>
<evidence type="ECO:0000259" key="7">
    <source>
        <dbReference type="Pfam" id="PF13396"/>
    </source>
</evidence>